<dbReference type="InterPro" id="IPR011051">
    <property type="entry name" value="RmlC_Cupin_sf"/>
</dbReference>
<proteinExistence type="predicted"/>
<keyword evidence="5" id="KW-1185">Reference proteome</keyword>
<dbReference type="GO" id="GO:0046872">
    <property type="term" value="F:metal ion binding"/>
    <property type="evidence" value="ECO:0007669"/>
    <property type="project" value="UniProtKB-KW"/>
</dbReference>
<evidence type="ECO:0000256" key="1">
    <source>
        <dbReference type="ARBA" id="ARBA00022723"/>
    </source>
</evidence>
<organism evidence="4 5">
    <name type="scientific">Histidinibacterium lentulum</name>
    <dbReference type="NCBI Taxonomy" id="2480588"/>
    <lineage>
        <taxon>Bacteria</taxon>
        <taxon>Pseudomonadati</taxon>
        <taxon>Pseudomonadota</taxon>
        <taxon>Alphaproteobacteria</taxon>
        <taxon>Rhodobacterales</taxon>
        <taxon>Paracoccaceae</taxon>
        <taxon>Histidinibacterium</taxon>
    </lineage>
</organism>
<dbReference type="Pfam" id="PF07883">
    <property type="entry name" value="Cupin_2"/>
    <property type="match status" value="1"/>
</dbReference>
<name>A0A3N2R179_9RHOB</name>
<dbReference type="OrthoDB" id="5592106at2"/>
<dbReference type="EMBL" id="RDRB01000005">
    <property type="protein sequence ID" value="ROU01088.1"/>
    <property type="molecule type" value="Genomic_DNA"/>
</dbReference>
<dbReference type="SUPFAM" id="SSF51182">
    <property type="entry name" value="RmlC-like cupins"/>
    <property type="match status" value="1"/>
</dbReference>
<sequence>MDESFAETFPDPVPEAANAPHAPSGAVLVDAASLPLEEQPGYGTARWRTLFDADRTATSEMVVGIAEFGPHATLLPHRHAPAEVYVCMSGEGTVTVDGAEHVLRAGVALFVPADAEHGVVAGPEGLSFTYVFPRSRFSEVEYRFTASAVA</sequence>
<evidence type="ECO:0000259" key="3">
    <source>
        <dbReference type="Pfam" id="PF07883"/>
    </source>
</evidence>
<dbReference type="Gene3D" id="2.60.120.10">
    <property type="entry name" value="Jelly Rolls"/>
    <property type="match status" value="1"/>
</dbReference>
<feature type="region of interest" description="Disordered" evidence="2">
    <location>
        <begin position="1"/>
        <end position="20"/>
    </location>
</feature>
<dbReference type="InterPro" id="IPR013096">
    <property type="entry name" value="Cupin_2"/>
</dbReference>
<dbReference type="RefSeq" id="WP_123642415.1">
    <property type="nucleotide sequence ID" value="NZ_ML119085.1"/>
</dbReference>
<dbReference type="InterPro" id="IPR051610">
    <property type="entry name" value="GPI/OXD"/>
</dbReference>
<dbReference type="Proteomes" id="UP000268016">
    <property type="component" value="Unassembled WGS sequence"/>
</dbReference>
<feature type="domain" description="Cupin type-2" evidence="3">
    <location>
        <begin position="65"/>
        <end position="121"/>
    </location>
</feature>
<protein>
    <submittedName>
        <fullName evidence="4">Cupin domain-containing protein</fullName>
    </submittedName>
</protein>
<keyword evidence="1" id="KW-0479">Metal-binding</keyword>
<comment type="caution">
    <text evidence="4">The sequence shown here is derived from an EMBL/GenBank/DDBJ whole genome shotgun (WGS) entry which is preliminary data.</text>
</comment>
<evidence type="ECO:0000313" key="4">
    <source>
        <dbReference type="EMBL" id="ROU01088.1"/>
    </source>
</evidence>
<dbReference type="PANTHER" id="PTHR35848">
    <property type="entry name" value="OXALATE-BINDING PROTEIN"/>
    <property type="match status" value="1"/>
</dbReference>
<accession>A0A3N2R179</accession>
<dbReference type="InterPro" id="IPR014710">
    <property type="entry name" value="RmlC-like_jellyroll"/>
</dbReference>
<evidence type="ECO:0000313" key="5">
    <source>
        <dbReference type="Proteomes" id="UP000268016"/>
    </source>
</evidence>
<gene>
    <name evidence="4" type="ORF">EAT49_11215</name>
</gene>
<dbReference type="AlphaFoldDB" id="A0A3N2R179"/>
<evidence type="ECO:0000256" key="2">
    <source>
        <dbReference type="SAM" id="MobiDB-lite"/>
    </source>
</evidence>
<reference evidence="4 5" key="1">
    <citation type="submission" date="2018-10" db="EMBL/GenBank/DDBJ databases">
        <title>Histidinibacterium lentulum gen. nov., sp. nov., a marine bacterium from the culture broth of Picochlorum sp. 122.</title>
        <authorList>
            <person name="Wang G."/>
        </authorList>
    </citation>
    <scope>NUCLEOTIDE SEQUENCE [LARGE SCALE GENOMIC DNA]</scope>
    <source>
        <strain evidence="4 5">B17</strain>
    </source>
</reference>
<dbReference type="PANTHER" id="PTHR35848:SF6">
    <property type="entry name" value="CUPIN TYPE-2 DOMAIN-CONTAINING PROTEIN"/>
    <property type="match status" value="1"/>
</dbReference>